<feature type="domain" description="Dienelactone hydrolase" evidence="1">
    <location>
        <begin position="18"/>
        <end position="247"/>
    </location>
</feature>
<keyword evidence="2" id="KW-0378">Hydrolase</keyword>
<dbReference type="PANTHER" id="PTHR46623:SF6">
    <property type="entry name" value="ALPHA_BETA-HYDROLASES SUPERFAMILY PROTEIN"/>
    <property type="match status" value="1"/>
</dbReference>
<evidence type="ECO:0000259" key="1">
    <source>
        <dbReference type="Pfam" id="PF01738"/>
    </source>
</evidence>
<name>A0A7C3VUS5_9CYAN</name>
<comment type="caution">
    <text evidence="2">The sequence shown here is derived from an EMBL/GenBank/DDBJ whole genome shotgun (WGS) entry which is preliminary data.</text>
</comment>
<proteinExistence type="predicted"/>
<protein>
    <submittedName>
        <fullName evidence="2">Dienelactone hydrolase family protein</fullName>
    </submittedName>
</protein>
<dbReference type="InterPro" id="IPR029058">
    <property type="entry name" value="AB_hydrolase_fold"/>
</dbReference>
<accession>A0A7C3VUS5</accession>
<dbReference type="PANTHER" id="PTHR46623">
    <property type="entry name" value="CARBOXYMETHYLENEBUTENOLIDASE-RELATED"/>
    <property type="match status" value="1"/>
</dbReference>
<dbReference type="AlphaFoldDB" id="A0A7C3VUS5"/>
<evidence type="ECO:0000313" key="2">
    <source>
        <dbReference type="EMBL" id="HGG03176.1"/>
    </source>
</evidence>
<dbReference type="GO" id="GO:0016787">
    <property type="term" value="F:hydrolase activity"/>
    <property type="evidence" value="ECO:0007669"/>
    <property type="project" value="UniProtKB-KW"/>
</dbReference>
<organism evidence="2">
    <name type="scientific">Planktothricoides sp. SpSt-374</name>
    <dbReference type="NCBI Taxonomy" id="2282167"/>
    <lineage>
        <taxon>Bacteria</taxon>
        <taxon>Bacillati</taxon>
        <taxon>Cyanobacteriota</taxon>
        <taxon>Cyanophyceae</taxon>
        <taxon>Oscillatoriophycideae</taxon>
        <taxon>Oscillatoriales</taxon>
        <taxon>Oscillatoriaceae</taxon>
        <taxon>Planktothricoides</taxon>
    </lineage>
</organism>
<dbReference type="InterPro" id="IPR002925">
    <property type="entry name" value="Dienelactn_hydro"/>
</dbReference>
<dbReference type="Pfam" id="PF01738">
    <property type="entry name" value="DLH"/>
    <property type="match status" value="1"/>
</dbReference>
<dbReference type="SUPFAM" id="SSF53474">
    <property type="entry name" value="alpha/beta-Hydrolases"/>
    <property type="match status" value="1"/>
</dbReference>
<dbReference type="InterPro" id="IPR051049">
    <property type="entry name" value="Dienelactone_hydrolase-like"/>
</dbReference>
<dbReference type="EMBL" id="DSPX01000221">
    <property type="protein sequence ID" value="HGG03176.1"/>
    <property type="molecule type" value="Genomic_DNA"/>
</dbReference>
<dbReference type="Gene3D" id="3.40.50.1820">
    <property type="entry name" value="alpha/beta hydrolase"/>
    <property type="match status" value="1"/>
</dbReference>
<reference evidence="2" key="1">
    <citation type="journal article" date="2020" name="mSystems">
        <title>Genome- and Community-Level Interaction Insights into Carbon Utilization and Element Cycling Functions of Hydrothermarchaeota in Hydrothermal Sediment.</title>
        <authorList>
            <person name="Zhou Z."/>
            <person name="Liu Y."/>
            <person name="Xu W."/>
            <person name="Pan J."/>
            <person name="Luo Z.H."/>
            <person name="Li M."/>
        </authorList>
    </citation>
    <scope>NUCLEOTIDE SEQUENCE [LARGE SCALE GENOMIC DNA]</scope>
    <source>
        <strain evidence="2">SpSt-374</strain>
    </source>
</reference>
<sequence length="250" mass="27468">MEIRTDRVQVPNGELLLSAYLACPTGEGKFPAVIVFQEIFGVNEHIRDVTEKIAQWGYVAIAPALYQRTAPDFELGYTPEDVTLGRSYKEKTTAAELLSDTSATIQYLKTLTNVNPQAINCIGFCFGGHVAYLAATLPEIKATASFYGAGIVNSTPGGGPPTISRTPDIQGTIYLFFGTNDPLIPNPQVDEIEATLEKHQISHRVFRYEGADHGFICEPSGQRSYRRHTYHPNAAAAAWQQVQQLFSLSI</sequence>
<gene>
    <name evidence="2" type="ORF">ENR15_21690</name>
</gene>